<protein>
    <submittedName>
        <fullName evidence="3">Unannotated protein</fullName>
    </submittedName>
</protein>
<dbReference type="PANTHER" id="PTHR24094">
    <property type="entry name" value="SECRETED PROTEIN"/>
    <property type="match status" value="1"/>
</dbReference>
<organism evidence="3">
    <name type="scientific">freshwater metagenome</name>
    <dbReference type="NCBI Taxonomy" id="449393"/>
    <lineage>
        <taxon>unclassified sequences</taxon>
        <taxon>metagenomes</taxon>
        <taxon>ecological metagenomes</taxon>
    </lineage>
</organism>
<dbReference type="PANTHER" id="PTHR24094:SF15">
    <property type="entry name" value="AMP-DEPENDENT SYNTHETASE_LIGASE DOMAIN-CONTAINING PROTEIN-RELATED"/>
    <property type="match status" value="1"/>
</dbReference>
<feature type="domain" description="GmrSD restriction endonucleases C-terminal" evidence="2">
    <location>
        <begin position="131"/>
        <end position="230"/>
    </location>
</feature>
<feature type="domain" description="GmrSD restriction endonucleases C-terminal" evidence="2">
    <location>
        <begin position="322"/>
        <end position="424"/>
    </location>
</feature>
<dbReference type="InterPro" id="IPR011089">
    <property type="entry name" value="GmrSD_C"/>
</dbReference>
<gene>
    <name evidence="3" type="ORF">UFOPK2214_00524</name>
</gene>
<dbReference type="Pfam" id="PF07510">
    <property type="entry name" value="GmrSD_C"/>
    <property type="match status" value="2"/>
</dbReference>
<evidence type="ECO:0000313" key="3">
    <source>
        <dbReference type="EMBL" id="CAB4650130.1"/>
    </source>
</evidence>
<dbReference type="PROSITE" id="PS51257">
    <property type="entry name" value="PROKAR_LIPOPROTEIN"/>
    <property type="match status" value="1"/>
</dbReference>
<accession>A0A6J6KJX5</accession>
<proteinExistence type="predicted"/>
<evidence type="ECO:0000256" key="1">
    <source>
        <dbReference type="SAM" id="MobiDB-lite"/>
    </source>
</evidence>
<sequence length="542" mass="58112">MNSQLSKKLQRTLVVFPAIAMVVSVGCVSASSAHTDVSPIAKKAPSIVNEMGSAAWPTALSVLARLKVATPIATGTKDKRARFRHWSDLDKDGCDTRSEVLIAESSTPAQIDAAKCQVIEGDWLSLFDGVRHTNTSNLQIDHMVPLAEAWVSGAASWSAAKREQFANDLDDPRPLIAVTAEMNRKKNAGAPHQWLPPSKSYRCTYLSDWVAIKNKWKLSVDVVERNAIRKLLTTSCKTTTVAPWGSKQTASTTTIPSKGASGSQTALAVLATIPQAKEQQTGYQRSLFKHWSDLDGDGCSTREEVLIAESLTKAQVDAYGCKVVAGDWYSPYDNRRYEYPSDVDIDHVVALKEAWDSGAHSWSASKREQFANDLSDERSLIAVKDSENQSKSDKDPSNWLPKNSAYLCTYLANWVAVKAQWGLSMDTSEWGRIKNLLTSSCATTTIAPWGSGKSTGAASTGGSSSAPVGTTAPVASPAPAVPQSTVAQQPSGGSGTIPTITPGAYCTPEGAKGTFNAKSYVCATTNASGVPYSNGRARWRQG</sequence>
<dbReference type="EMBL" id="CAEZWJ010000011">
    <property type="protein sequence ID" value="CAB4650130.1"/>
    <property type="molecule type" value="Genomic_DNA"/>
</dbReference>
<feature type="region of interest" description="Disordered" evidence="1">
    <location>
        <begin position="451"/>
        <end position="497"/>
    </location>
</feature>
<dbReference type="AlphaFoldDB" id="A0A6J6KJX5"/>
<evidence type="ECO:0000259" key="2">
    <source>
        <dbReference type="Pfam" id="PF07510"/>
    </source>
</evidence>
<name>A0A6J6KJX5_9ZZZZ</name>
<reference evidence="3" key="1">
    <citation type="submission" date="2020-05" db="EMBL/GenBank/DDBJ databases">
        <authorList>
            <person name="Chiriac C."/>
            <person name="Salcher M."/>
            <person name="Ghai R."/>
            <person name="Kavagutti S V."/>
        </authorList>
    </citation>
    <scope>NUCLEOTIDE SEQUENCE</scope>
</reference>